<keyword evidence="2" id="KW-1133">Transmembrane helix</keyword>
<comment type="caution">
    <text evidence="3">The sequence shown here is derived from an EMBL/GenBank/DDBJ whole genome shotgun (WGS) entry which is preliminary data.</text>
</comment>
<proteinExistence type="predicted"/>
<evidence type="ECO:0000313" key="3">
    <source>
        <dbReference type="EMBL" id="KYF74522.1"/>
    </source>
</evidence>
<organism evidence="3 4">
    <name type="scientific">Sorangium cellulosum</name>
    <name type="common">Polyangium cellulosum</name>
    <dbReference type="NCBI Taxonomy" id="56"/>
    <lineage>
        <taxon>Bacteria</taxon>
        <taxon>Pseudomonadati</taxon>
        <taxon>Myxococcota</taxon>
        <taxon>Polyangia</taxon>
        <taxon>Polyangiales</taxon>
        <taxon>Polyangiaceae</taxon>
        <taxon>Sorangium</taxon>
    </lineage>
</organism>
<evidence type="ECO:0000256" key="2">
    <source>
        <dbReference type="SAM" id="Phobius"/>
    </source>
</evidence>
<keyword evidence="1" id="KW-0175">Coiled coil</keyword>
<evidence type="ECO:0000256" key="1">
    <source>
        <dbReference type="SAM" id="Coils"/>
    </source>
</evidence>
<protein>
    <submittedName>
        <fullName evidence="3">Uncharacterized protein</fullName>
    </submittedName>
</protein>
<evidence type="ECO:0000313" key="4">
    <source>
        <dbReference type="Proteomes" id="UP000075635"/>
    </source>
</evidence>
<feature type="coiled-coil region" evidence="1">
    <location>
        <begin position="247"/>
        <end position="274"/>
    </location>
</feature>
<name>A0A150R2R9_SORCE</name>
<sequence>MASEPDENQSADQELNALRETLAARERELAVKDGGDIQGLRTKVRASVALGILGLALYAAHFGSWQTFAEAFAAGILVTGAAALVGILLGFLFGIPRTVVDEGGAPQARTAAAAGRVDGVVAVYSPNTNLEQISDWLSKILVGVGLTQLNDIPSALVRFSVWLGSGMPQHPEAGKFALGAIAYASVFGFLYGYIWTRVVLSPMFRRADEHLRKAMVRLAIAERSASKAIADAAVAERSATETFERAQAKAEQVLLQAKQRAERLEDAMKRMLDRLYDPPERMGYADAIRIAEEYIAREGEPDNFLFWLRYAAAQGQRAAREPRVYEEAKRCALEAARKVLSQSQEMGRYWLSLLWHPEHPQRTPGEDDLEVFFDEPEFKALIGDEPYIPVK</sequence>
<dbReference type="EMBL" id="JEMB01003264">
    <property type="protein sequence ID" value="KYF74522.1"/>
    <property type="molecule type" value="Genomic_DNA"/>
</dbReference>
<accession>A0A150R2R9</accession>
<dbReference type="Proteomes" id="UP000075635">
    <property type="component" value="Unassembled WGS sequence"/>
</dbReference>
<reference evidence="3 4" key="1">
    <citation type="submission" date="2014-02" db="EMBL/GenBank/DDBJ databases">
        <title>The small core and large imbalanced accessory genome model reveals a collaborative survival strategy of Sorangium cellulosum strains in nature.</title>
        <authorList>
            <person name="Han K."/>
            <person name="Peng R."/>
            <person name="Blom J."/>
            <person name="Li Y.-Z."/>
        </authorList>
    </citation>
    <scope>NUCLEOTIDE SEQUENCE [LARGE SCALE GENOMIC DNA]</scope>
    <source>
        <strain evidence="3 4">So0011-07</strain>
    </source>
</reference>
<keyword evidence="2" id="KW-0812">Transmembrane</keyword>
<keyword evidence="2" id="KW-0472">Membrane</keyword>
<dbReference type="AlphaFoldDB" id="A0A150R2R9"/>
<gene>
    <name evidence="3" type="ORF">BE17_20725</name>
</gene>
<feature type="transmembrane region" description="Helical" evidence="2">
    <location>
        <begin position="46"/>
        <end position="65"/>
    </location>
</feature>
<feature type="transmembrane region" description="Helical" evidence="2">
    <location>
        <begin position="176"/>
        <end position="195"/>
    </location>
</feature>
<feature type="transmembrane region" description="Helical" evidence="2">
    <location>
        <begin position="71"/>
        <end position="93"/>
    </location>
</feature>